<dbReference type="EMBL" id="OX597816">
    <property type="protein sequence ID" value="CAI9719506.1"/>
    <property type="molecule type" value="Genomic_DNA"/>
</dbReference>
<organism evidence="2 3">
    <name type="scientific">Octopus vulgaris</name>
    <name type="common">Common octopus</name>
    <dbReference type="NCBI Taxonomy" id="6645"/>
    <lineage>
        <taxon>Eukaryota</taxon>
        <taxon>Metazoa</taxon>
        <taxon>Spiralia</taxon>
        <taxon>Lophotrochozoa</taxon>
        <taxon>Mollusca</taxon>
        <taxon>Cephalopoda</taxon>
        <taxon>Coleoidea</taxon>
        <taxon>Octopodiformes</taxon>
        <taxon>Octopoda</taxon>
        <taxon>Incirrata</taxon>
        <taxon>Octopodidae</taxon>
        <taxon>Octopus</taxon>
    </lineage>
</organism>
<proteinExistence type="predicted"/>
<keyword evidence="1" id="KW-0732">Signal</keyword>
<evidence type="ECO:0000313" key="2">
    <source>
        <dbReference type="EMBL" id="CAI9719506.1"/>
    </source>
</evidence>
<evidence type="ECO:0000256" key="1">
    <source>
        <dbReference type="SAM" id="SignalP"/>
    </source>
</evidence>
<dbReference type="Proteomes" id="UP001162480">
    <property type="component" value="Chromosome 3"/>
</dbReference>
<feature type="chain" id="PRO_5041324787" evidence="1">
    <location>
        <begin position="20"/>
        <end position="92"/>
    </location>
</feature>
<gene>
    <name evidence="2" type="ORF">OCTVUL_1B018376</name>
</gene>
<keyword evidence="3" id="KW-1185">Reference proteome</keyword>
<reference evidence="2" key="1">
    <citation type="submission" date="2023-08" db="EMBL/GenBank/DDBJ databases">
        <authorList>
            <person name="Alioto T."/>
            <person name="Alioto T."/>
            <person name="Gomez Garrido J."/>
        </authorList>
    </citation>
    <scope>NUCLEOTIDE SEQUENCE</scope>
</reference>
<protein>
    <submittedName>
        <fullName evidence="2">Uncharacterized protein</fullName>
    </submittedName>
</protein>
<feature type="signal peptide" evidence="1">
    <location>
        <begin position="1"/>
        <end position="19"/>
    </location>
</feature>
<accession>A0AA36ANR1</accession>
<evidence type="ECO:0000313" key="3">
    <source>
        <dbReference type="Proteomes" id="UP001162480"/>
    </source>
</evidence>
<name>A0AA36ANR1_OCTVU</name>
<dbReference type="AlphaFoldDB" id="A0AA36ANR1"/>
<sequence length="92" mass="10059">MVKTLFVVFLLGLVVAASAVTNPAAQCYTPCETQFHECRKTNSKDDCCTSFKSCFKTACSADTFFCPPSKDDAAEGDDVWGMEGAFKRPKNE</sequence>